<keyword evidence="6" id="KW-1015">Disulfide bond</keyword>
<reference evidence="8 9" key="1">
    <citation type="journal article" date="2024" name="Insects">
        <title>An Improved Chromosome-Level Genome Assembly of the Firefly Pyrocoelia pectoralis.</title>
        <authorList>
            <person name="Fu X."/>
            <person name="Meyer-Rochow V.B."/>
            <person name="Ballantyne L."/>
            <person name="Zhu X."/>
        </authorList>
    </citation>
    <scope>NUCLEOTIDE SEQUENCE [LARGE SCALE GENOMIC DNA]</scope>
    <source>
        <strain evidence="8">XCY_ONT2</strain>
    </source>
</reference>
<dbReference type="InterPro" id="IPR050645">
    <property type="entry name" value="Histidine_acid_phosphatase"/>
</dbReference>
<evidence type="ECO:0000256" key="1">
    <source>
        <dbReference type="ARBA" id="ARBA00000032"/>
    </source>
</evidence>
<dbReference type="PANTHER" id="PTHR11567:SF211">
    <property type="entry name" value="PROSTATIC ACID PHOSPHATASE"/>
    <property type="match status" value="1"/>
</dbReference>
<keyword evidence="5" id="KW-0378">Hydrolase</keyword>
<dbReference type="InterPro" id="IPR029033">
    <property type="entry name" value="His_PPase_superfam"/>
</dbReference>
<keyword evidence="4" id="KW-0732">Signal</keyword>
<comment type="caution">
    <text evidence="8">The sequence shown here is derived from an EMBL/GenBank/DDBJ whole genome shotgun (WGS) entry which is preliminary data.</text>
</comment>
<dbReference type="Proteomes" id="UP001329430">
    <property type="component" value="Chromosome 3"/>
</dbReference>
<name>A0AAN7ZRG9_9COLE</name>
<sequence length="329" mass="37875">MIVMKNSLSLYVTVRHGDRTPFVSETYPKHIYNNVSYGGYGPGELTDEGRRRMYQFGQQLKRMYKNSFRSNFTISNVKAVSTEYNRTKHSLQLVLNGLFDEDETYDLFSLPNELCPRYQQTYIEYQKSEEGKKLINKYSEKFSYISEHTGSEISCIEDLVPIYHSLKSDKEFGLELPTWSLSVQRYLKSAMGDLFESYVALPELNKLFGGMLLKEILNNIDAHIETPKNEKFYLYSCHDLHIAGLLGAMDIFRSHTPDYAACVVIELHKISTAYYVKGNGILASQGQKIETQLSVMDNKKLPAVTYLFDVISRLKKNFKKSLFLNGMPI</sequence>
<dbReference type="Gene3D" id="3.40.50.1240">
    <property type="entry name" value="Phosphoglycerate mutase-like"/>
    <property type="match status" value="1"/>
</dbReference>
<dbReference type="SUPFAM" id="SSF53254">
    <property type="entry name" value="Phosphoglycerate mutase-like"/>
    <property type="match status" value="1"/>
</dbReference>
<protein>
    <recommendedName>
        <fullName evidence="3">acid phosphatase</fullName>
        <ecNumber evidence="3">3.1.3.2</ecNumber>
    </recommendedName>
</protein>
<dbReference type="InterPro" id="IPR000560">
    <property type="entry name" value="His_Pase_clade-2"/>
</dbReference>
<evidence type="ECO:0000256" key="6">
    <source>
        <dbReference type="ARBA" id="ARBA00023157"/>
    </source>
</evidence>
<evidence type="ECO:0000313" key="9">
    <source>
        <dbReference type="Proteomes" id="UP001329430"/>
    </source>
</evidence>
<comment type="similarity">
    <text evidence="2">Belongs to the histidine acid phosphatase family.</text>
</comment>
<organism evidence="8 9">
    <name type="scientific">Pyrocoelia pectoralis</name>
    <dbReference type="NCBI Taxonomy" id="417401"/>
    <lineage>
        <taxon>Eukaryota</taxon>
        <taxon>Metazoa</taxon>
        <taxon>Ecdysozoa</taxon>
        <taxon>Arthropoda</taxon>
        <taxon>Hexapoda</taxon>
        <taxon>Insecta</taxon>
        <taxon>Pterygota</taxon>
        <taxon>Neoptera</taxon>
        <taxon>Endopterygota</taxon>
        <taxon>Coleoptera</taxon>
        <taxon>Polyphaga</taxon>
        <taxon>Elateriformia</taxon>
        <taxon>Elateroidea</taxon>
        <taxon>Lampyridae</taxon>
        <taxon>Lampyrinae</taxon>
        <taxon>Pyrocoelia</taxon>
    </lineage>
</organism>
<keyword evidence="7" id="KW-0325">Glycoprotein</keyword>
<dbReference type="Pfam" id="PF00328">
    <property type="entry name" value="His_Phos_2"/>
    <property type="match status" value="1"/>
</dbReference>
<evidence type="ECO:0000256" key="2">
    <source>
        <dbReference type="ARBA" id="ARBA00005375"/>
    </source>
</evidence>
<dbReference type="PANTHER" id="PTHR11567">
    <property type="entry name" value="ACID PHOSPHATASE-RELATED"/>
    <property type="match status" value="1"/>
</dbReference>
<dbReference type="CDD" id="cd07061">
    <property type="entry name" value="HP_HAP_like"/>
    <property type="match status" value="1"/>
</dbReference>
<dbReference type="EMBL" id="JAVRBK010000003">
    <property type="protein sequence ID" value="KAK5646341.1"/>
    <property type="molecule type" value="Genomic_DNA"/>
</dbReference>
<keyword evidence="9" id="KW-1185">Reference proteome</keyword>
<comment type="catalytic activity">
    <reaction evidence="1">
        <text>a phosphate monoester + H2O = an alcohol + phosphate</text>
        <dbReference type="Rhea" id="RHEA:15017"/>
        <dbReference type="ChEBI" id="CHEBI:15377"/>
        <dbReference type="ChEBI" id="CHEBI:30879"/>
        <dbReference type="ChEBI" id="CHEBI:43474"/>
        <dbReference type="ChEBI" id="CHEBI:67140"/>
        <dbReference type="EC" id="3.1.3.2"/>
    </reaction>
</comment>
<evidence type="ECO:0000256" key="4">
    <source>
        <dbReference type="ARBA" id="ARBA00022729"/>
    </source>
</evidence>
<evidence type="ECO:0000313" key="8">
    <source>
        <dbReference type="EMBL" id="KAK5646341.1"/>
    </source>
</evidence>
<proteinExistence type="inferred from homology"/>
<evidence type="ECO:0000256" key="5">
    <source>
        <dbReference type="ARBA" id="ARBA00022801"/>
    </source>
</evidence>
<accession>A0AAN7ZRG9</accession>
<gene>
    <name evidence="8" type="ORF">RI129_004805</name>
</gene>
<evidence type="ECO:0000256" key="7">
    <source>
        <dbReference type="ARBA" id="ARBA00023180"/>
    </source>
</evidence>
<evidence type="ECO:0000256" key="3">
    <source>
        <dbReference type="ARBA" id="ARBA00012646"/>
    </source>
</evidence>
<dbReference type="GO" id="GO:0003993">
    <property type="term" value="F:acid phosphatase activity"/>
    <property type="evidence" value="ECO:0007669"/>
    <property type="project" value="UniProtKB-EC"/>
</dbReference>
<dbReference type="AlphaFoldDB" id="A0AAN7ZRG9"/>
<dbReference type="EC" id="3.1.3.2" evidence="3"/>